<evidence type="ECO:0000256" key="5">
    <source>
        <dbReference type="ARBA" id="ARBA00022448"/>
    </source>
</evidence>
<evidence type="ECO:0000256" key="1">
    <source>
        <dbReference type="ARBA" id="ARBA00004123"/>
    </source>
</evidence>
<dbReference type="NCBIfam" id="TIGR01297">
    <property type="entry name" value="CDF"/>
    <property type="match status" value="1"/>
</dbReference>
<keyword evidence="13" id="KW-0406">Ion transport</keyword>
<evidence type="ECO:0000256" key="14">
    <source>
        <dbReference type="ARBA" id="ARBA00023128"/>
    </source>
</evidence>
<feature type="transmembrane region" description="Helical" evidence="22">
    <location>
        <begin position="326"/>
        <end position="349"/>
    </location>
</feature>
<dbReference type="Proteomes" id="UP000276133">
    <property type="component" value="Unassembled WGS sequence"/>
</dbReference>
<feature type="transmembrane region" description="Helical" evidence="22">
    <location>
        <begin position="223"/>
        <end position="244"/>
    </location>
</feature>
<keyword evidence="7 22" id="KW-0812">Transmembrane</keyword>
<keyword evidence="12" id="KW-0805">Transcription regulation</keyword>
<evidence type="ECO:0000256" key="3">
    <source>
        <dbReference type="ARBA" id="ARBA00004240"/>
    </source>
</evidence>
<evidence type="ECO:0000256" key="6">
    <source>
        <dbReference type="ARBA" id="ARBA00022449"/>
    </source>
</evidence>
<keyword evidence="6" id="KW-0050">Antiport</keyword>
<dbReference type="EMBL" id="REGN01006095">
    <property type="protein sequence ID" value="RNA10893.1"/>
    <property type="molecule type" value="Genomic_DNA"/>
</dbReference>
<evidence type="ECO:0000256" key="17">
    <source>
        <dbReference type="ARBA" id="ARBA00023242"/>
    </source>
</evidence>
<dbReference type="GO" id="GO:0008324">
    <property type="term" value="F:monoatomic cation transmembrane transporter activity"/>
    <property type="evidence" value="ECO:0007669"/>
    <property type="project" value="InterPro"/>
</dbReference>
<reference evidence="24 25" key="1">
    <citation type="journal article" date="2018" name="Sci. Rep.">
        <title>Genomic signatures of local adaptation to the degree of environmental predictability in rotifers.</title>
        <authorList>
            <person name="Franch-Gras L."/>
            <person name="Hahn C."/>
            <person name="Garcia-Roger E.M."/>
            <person name="Carmona M.J."/>
            <person name="Serra M."/>
            <person name="Gomez A."/>
        </authorList>
    </citation>
    <scope>NUCLEOTIDE SEQUENCE [LARGE SCALE GENOMIC DNA]</scope>
    <source>
        <strain evidence="24">HYR1</strain>
    </source>
</reference>
<evidence type="ECO:0000256" key="12">
    <source>
        <dbReference type="ARBA" id="ARBA00023015"/>
    </source>
</evidence>
<dbReference type="InterPro" id="IPR009061">
    <property type="entry name" value="DNA-bd_dom_put_sf"/>
</dbReference>
<keyword evidence="10" id="KW-0864">Zinc transport</keyword>
<evidence type="ECO:0000256" key="2">
    <source>
        <dbReference type="ARBA" id="ARBA00004225"/>
    </source>
</evidence>
<dbReference type="PANTHER" id="PTHR13414:SF9">
    <property type="entry name" value="PROTON-COUPLED ZINC ANTIPORTER SLC30A9, MITOCHONDRIAL"/>
    <property type="match status" value="1"/>
</dbReference>
<gene>
    <name evidence="24" type="ORF">BpHYR1_043304</name>
</gene>
<dbReference type="InterPro" id="IPR040177">
    <property type="entry name" value="SLC30A9"/>
</dbReference>
<dbReference type="Gene3D" id="1.20.1510.10">
    <property type="entry name" value="Cation efflux protein transmembrane domain"/>
    <property type="match status" value="1"/>
</dbReference>
<dbReference type="GO" id="GO:0031966">
    <property type="term" value="C:mitochondrial membrane"/>
    <property type="evidence" value="ECO:0007669"/>
    <property type="project" value="UniProtKB-SubCell"/>
</dbReference>
<dbReference type="PANTHER" id="PTHR13414">
    <property type="entry name" value="HUEL-CATION TRANSPORTER"/>
    <property type="match status" value="1"/>
</dbReference>
<evidence type="ECO:0000256" key="9">
    <source>
        <dbReference type="ARBA" id="ARBA00022833"/>
    </source>
</evidence>
<evidence type="ECO:0000256" key="8">
    <source>
        <dbReference type="ARBA" id="ARBA00022824"/>
    </source>
</evidence>
<dbReference type="InterPro" id="IPR058533">
    <property type="entry name" value="Cation_efflux_TM"/>
</dbReference>
<dbReference type="Gene3D" id="3.90.530.10">
    <property type="entry name" value="XPA C-terminal domain"/>
    <property type="match status" value="1"/>
</dbReference>
<dbReference type="AlphaFoldDB" id="A0A3M7QI23"/>
<dbReference type="GO" id="GO:0005783">
    <property type="term" value="C:endoplasmic reticulum"/>
    <property type="evidence" value="ECO:0007669"/>
    <property type="project" value="UniProtKB-SubCell"/>
</dbReference>
<dbReference type="OrthoDB" id="435980at2759"/>
<comment type="similarity">
    <text evidence="4">Belongs to the cation diffusion facilitator (CDF) transporter (TC 2.A.4) family. SLC30A subfamily.</text>
</comment>
<evidence type="ECO:0000256" key="13">
    <source>
        <dbReference type="ARBA" id="ARBA00023065"/>
    </source>
</evidence>
<dbReference type="SUPFAM" id="SSF46955">
    <property type="entry name" value="Putative DNA-binding domain"/>
    <property type="match status" value="1"/>
</dbReference>
<evidence type="ECO:0000256" key="22">
    <source>
        <dbReference type="SAM" id="Phobius"/>
    </source>
</evidence>
<keyword evidence="25" id="KW-1185">Reference proteome</keyword>
<keyword evidence="8" id="KW-0256">Endoplasmic reticulum</keyword>
<evidence type="ECO:0000256" key="4">
    <source>
        <dbReference type="ARBA" id="ARBA00008873"/>
    </source>
</evidence>
<keyword evidence="14" id="KW-0496">Mitochondrion</keyword>
<accession>A0A3M7QI23</accession>
<dbReference type="InterPro" id="IPR037129">
    <property type="entry name" value="XPA_sf"/>
</dbReference>
<feature type="domain" description="Cation efflux protein transmembrane" evidence="23">
    <location>
        <begin position="225"/>
        <end position="433"/>
    </location>
</feature>
<dbReference type="GO" id="GO:0006829">
    <property type="term" value="P:zinc ion transport"/>
    <property type="evidence" value="ECO:0007669"/>
    <property type="project" value="UniProtKB-KW"/>
</dbReference>
<proteinExistence type="inferred from homology"/>
<keyword evidence="16" id="KW-0804">Transcription</keyword>
<comment type="catalytic activity">
    <reaction evidence="21">
        <text>Zn(2+)(in) + 2 H(+)(out) = Zn(2+)(out) + 2 H(+)(in)</text>
        <dbReference type="Rhea" id="RHEA:72627"/>
        <dbReference type="ChEBI" id="CHEBI:15378"/>
        <dbReference type="ChEBI" id="CHEBI:29105"/>
    </reaction>
</comment>
<sequence length="552" mass="62418">MYPEIKIGSLLFKNFSRTILKVPSQKYYTKNVTLFKNQRNIYNFVLNKKLSLSSFWRNKSTTEKQNSNPSKDSKQKPYQNVNIRLVPKNVTSSKIDYSRSYTANNFITAVRAMHEYLLGAKDLEGLIKYKRRNPFDEYGQSELINVYLRSEVEAKSLSIWGSIENIQKEQEKRRKEYDQQRQAVFILKKSLKDYHNRVEQLENPFTDKQYSNTTIFKTLSGKVVLSAIAINAMNFVVKLVGWIYSGSSSLFSEAVHSFADTMNQLILAFGLHQSLKRPNSEHPYGYSNMTYITSLISGVGIFCFGTGLSWYHGITGLLDPHPIESLSWALVLLIGSAFSESGTLAMAYLDTKQNAQKLGLSFWDYVIQGYNPSVNVVLLEDMAAVLGVVIAGSCMTITYYTGNPIADCVGSLLVGAVMGGVASFIIYTNTTALVGRSIPTPKINMISNDLESDIMIRSIHDVKATDLGSQTVMFKAEVDIDGREMTRSYLEKINIENLLDELSNINNVQDAEKFMLKHGENIVDRVGAEIDRIERNLRKKYPDLRHVDLEVL</sequence>
<keyword evidence="15 22" id="KW-0472">Membrane</keyword>
<protein>
    <recommendedName>
        <fullName evidence="19">Proton-coupled zinc antiporter SLC30A9, mitochondrial</fullName>
    </recommendedName>
    <alternativeName>
        <fullName evidence="18">Solute carrier family 30 member 9</fullName>
    </alternativeName>
    <alternativeName>
        <fullName evidence="20">Zinc transporter 9</fullName>
    </alternativeName>
</protein>
<dbReference type="InterPro" id="IPR027469">
    <property type="entry name" value="Cation_efflux_TMD_sf"/>
</dbReference>
<evidence type="ECO:0000256" key="11">
    <source>
        <dbReference type="ARBA" id="ARBA00022989"/>
    </source>
</evidence>
<evidence type="ECO:0000256" key="7">
    <source>
        <dbReference type="ARBA" id="ARBA00022692"/>
    </source>
</evidence>
<evidence type="ECO:0000256" key="19">
    <source>
        <dbReference type="ARBA" id="ARBA00034845"/>
    </source>
</evidence>
<dbReference type="SUPFAM" id="SSF161111">
    <property type="entry name" value="Cation efflux protein transmembrane domain-like"/>
    <property type="match status" value="1"/>
</dbReference>
<evidence type="ECO:0000313" key="24">
    <source>
        <dbReference type="EMBL" id="RNA10893.1"/>
    </source>
</evidence>
<evidence type="ECO:0000256" key="18">
    <source>
        <dbReference type="ARBA" id="ARBA00033405"/>
    </source>
</evidence>
<keyword evidence="9" id="KW-0862">Zinc</keyword>
<dbReference type="STRING" id="10195.A0A3M7QI23"/>
<feature type="transmembrane region" description="Helical" evidence="22">
    <location>
        <begin position="291"/>
        <end position="314"/>
    </location>
</feature>
<dbReference type="Pfam" id="PF01545">
    <property type="entry name" value="Cation_efflux"/>
    <property type="match status" value="1"/>
</dbReference>
<organism evidence="24 25">
    <name type="scientific">Brachionus plicatilis</name>
    <name type="common">Marine rotifer</name>
    <name type="synonym">Brachionus muelleri</name>
    <dbReference type="NCBI Taxonomy" id="10195"/>
    <lineage>
        <taxon>Eukaryota</taxon>
        <taxon>Metazoa</taxon>
        <taxon>Spiralia</taxon>
        <taxon>Gnathifera</taxon>
        <taxon>Rotifera</taxon>
        <taxon>Eurotatoria</taxon>
        <taxon>Monogononta</taxon>
        <taxon>Pseudotrocha</taxon>
        <taxon>Ploima</taxon>
        <taxon>Brachionidae</taxon>
        <taxon>Brachionus</taxon>
    </lineage>
</organism>
<evidence type="ECO:0000256" key="10">
    <source>
        <dbReference type="ARBA" id="ARBA00022906"/>
    </source>
</evidence>
<evidence type="ECO:0000256" key="16">
    <source>
        <dbReference type="ARBA" id="ARBA00023163"/>
    </source>
</evidence>
<dbReference type="GO" id="GO:0005634">
    <property type="term" value="C:nucleus"/>
    <property type="evidence" value="ECO:0007669"/>
    <property type="project" value="UniProtKB-SubCell"/>
</dbReference>
<dbReference type="CDD" id="cd21078">
    <property type="entry name" value="NTD_ZNT9"/>
    <property type="match status" value="1"/>
</dbReference>
<evidence type="ECO:0000256" key="20">
    <source>
        <dbReference type="ARBA" id="ARBA00034922"/>
    </source>
</evidence>
<dbReference type="GO" id="GO:0015297">
    <property type="term" value="F:antiporter activity"/>
    <property type="evidence" value="ECO:0007669"/>
    <property type="project" value="UniProtKB-KW"/>
</dbReference>
<feature type="transmembrane region" description="Helical" evidence="22">
    <location>
        <begin position="382"/>
        <end position="400"/>
    </location>
</feature>
<dbReference type="InterPro" id="IPR002524">
    <property type="entry name" value="Cation_efflux"/>
</dbReference>
<keyword evidence="11 22" id="KW-1133">Transmembrane helix</keyword>
<feature type="transmembrane region" description="Helical" evidence="22">
    <location>
        <begin position="412"/>
        <end position="435"/>
    </location>
</feature>
<keyword evidence="5" id="KW-0813">Transport</keyword>
<name>A0A3M7QI23_BRAPC</name>
<evidence type="ECO:0000256" key="21">
    <source>
        <dbReference type="ARBA" id="ARBA00048349"/>
    </source>
</evidence>
<comment type="caution">
    <text evidence="24">The sequence shown here is derived from an EMBL/GenBank/DDBJ whole genome shotgun (WGS) entry which is preliminary data.</text>
</comment>
<evidence type="ECO:0000256" key="15">
    <source>
        <dbReference type="ARBA" id="ARBA00023136"/>
    </source>
</evidence>
<comment type="subcellular location">
    <subcellularLocation>
        <location evidence="3">Endoplasmic reticulum</location>
    </subcellularLocation>
    <subcellularLocation>
        <location evidence="2">Mitochondrion membrane</location>
        <topology evidence="2">Multi-pass membrane protein</topology>
    </subcellularLocation>
    <subcellularLocation>
        <location evidence="1">Nucleus</location>
    </subcellularLocation>
</comment>
<keyword evidence="17" id="KW-0539">Nucleus</keyword>
<evidence type="ECO:0000259" key="23">
    <source>
        <dbReference type="Pfam" id="PF01545"/>
    </source>
</evidence>
<evidence type="ECO:0000313" key="25">
    <source>
        <dbReference type="Proteomes" id="UP000276133"/>
    </source>
</evidence>
<dbReference type="GO" id="GO:0006882">
    <property type="term" value="P:intracellular zinc ion homeostasis"/>
    <property type="evidence" value="ECO:0007669"/>
    <property type="project" value="TreeGrafter"/>
</dbReference>